<dbReference type="NCBIfam" id="TIGR03709">
    <property type="entry name" value="PPK2_rel_1"/>
    <property type="match status" value="1"/>
</dbReference>
<dbReference type="SUPFAM" id="SSF52540">
    <property type="entry name" value="P-loop containing nucleoside triphosphate hydrolases"/>
    <property type="match status" value="1"/>
</dbReference>
<evidence type="ECO:0000256" key="1">
    <source>
        <dbReference type="ARBA" id="ARBA00009924"/>
    </source>
</evidence>
<accession>A0A4R6WY77</accession>
<gene>
    <name evidence="6" type="ORF">A8950_0249</name>
</gene>
<dbReference type="InterPro" id="IPR022300">
    <property type="entry name" value="PPK2-rel_1"/>
</dbReference>
<dbReference type="InterPro" id="IPR022488">
    <property type="entry name" value="PPK2-related"/>
</dbReference>
<proteinExistence type="inferred from homology"/>
<dbReference type="GO" id="GO:0008976">
    <property type="term" value="F:polyphosphate kinase activity"/>
    <property type="evidence" value="ECO:0007669"/>
    <property type="project" value="InterPro"/>
</dbReference>
<dbReference type="Proteomes" id="UP000295783">
    <property type="component" value="Unassembled WGS sequence"/>
</dbReference>
<dbReference type="InterPro" id="IPR016898">
    <property type="entry name" value="Polyphosphate_phosphotransfera"/>
</dbReference>
<organism evidence="6 7">
    <name type="scientific">Dongia mobilis</name>
    <dbReference type="NCBI Taxonomy" id="578943"/>
    <lineage>
        <taxon>Bacteria</taxon>
        <taxon>Pseudomonadati</taxon>
        <taxon>Pseudomonadota</taxon>
        <taxon>Alphaproteobacteria</taxon>
        <taxon>Rhodospirillales</taxon>
        <taxon>Dongiaceae</taxon>
        <taxon>Dongia</taxon>
    </lineage>
</organism>
<dbReference type="AlphaFoldDB" id="A0A4R6WY77"/>
<dbReference type="Gene3D" id="3.40.50.300">
    <property type="entry name" value="P-loop containing nucleotide triphosphate hydrolases"/>
    <property type="match status" value="1"/>
</dbReference>
<dbReference type="InterPro" id="IPR027417">
    <property type="entry name" value="P-loop_NTPase"/>
</dbReference>
<evidence type="ECO:0000256" key="3">
    <source>
        <dbReference type="ARBA" id="ARBA00022777"/>
    </source>
</evidence>
<dbReference type="PANTHER" id="PTHR34383">
    <property type="entry name" value="POLYPHOSPHATE:AMP PHOSPHOTRANSFERASE-RELATED"/>
    <property type="match status" value="1"/>
</dbReference>
<protein>
    <submittedName>
        <fullName evidence="6">PPK2 family polyphosphate:nucleotide phosphotransferase</fullName>
    </submittedName>
</protein>
<dbReference type="PANTHER" id="PTHR34383:SF3">
    <property type="entry name" value="POLYPHOSPHATE:AMP PHOSPHOTRANSFERASE"/>
    <property type="match status" value="1"/>
</dbReference>
<comment type="caution">
    <text evidence="6">The sequence shown here is derived from an EMBL/GenBank/DDBJ whole genome shotgun (WGS) entry which is preliminary data.</text>
</comment>
<keyword evidence="4" id="KW-0175">Coiled coil</keyword>
<dbReference type="EMBL" id="SNYW01000002">
    <property type="protein sequence ID" value="TDQ85463.1"/>
    <property type="molecule type" value="Genomic_DNA"/>
</dbReference>
<comment type="similarity">
    <text evidence="1">Belongs to the polyphosphate kinase 2 (PPK2) family. Class I subfamily.</text>
</comment>
<reference evidence="6 7" key="1">
    <citation type="submission" date="2019-03" db="EMBL/GenBank/DDBJ databases">
        <title>Genomic Encyclopedia of Type Strains, Phase III (KMG-III): the genomes of soil and plant-associated and newly described type strains.</title>
        <authorList>
            <person name="Whitman W."/>
        </authorList>
    </citation>
    <scope>NUCLEOTIDE SEQUENCE [LARGE SCALE GENOMIC DNA]</scope>
    <source>
        <strain evidence="6 7">CGMCC 1.7660</strain>
    </source>
</reference>
<evidence type="ECO:0000313" key="6">
    <source>
        <dbReference type="EMBL" id="TDQ85463.1"/>
    </source>
</evidence>
<keyword evidence="3" id="KW-0418">Kinase</keyword>
<dbReference type="GO" id="GO:0006797">
    <property type="term" value="P:polyphosphate metabolic process"/>
    <property type="evidence" value="ECO:0007669"/>
    <property type="project" value="InterPro"/>
</dbReference>
<feature type="domain" description="Polyphosphate kinase-2-related" evidence="5">
    <location>
        <begin position="39"/>
        <end position="274"/>
    </location>
</feature>
<dbReference type="PIRSF" id="PIRSF028756">
    <property type="entry name" value="PPK2_prd"/>
    <property type="match status" value="1"/>
</dbReference>
<dbReference type="OrthoDB" id="9775224at2"/>
<sequence>MVKVTTERVSAFIAPYRVSSGRGFRLADFPTLSKQAASLQKEQAEDLLQQGRRKLSALQERLHAEASWSLLLILQGMDAAGKDGAIKHVMSGIDPQGVDVTSFKPPAGVELEHDFLWRCNLALPRRGRIGIFNRSYYEEVVAVRVYPHYLASQRLPQHCQSSGIWQDRMRAITDHERHLTESGTVIRKIFLNISREEQKNRLLARIEDPDKMWKFSPDDLRDRQRWPEFMAAYQSAIQATATRAAPWFVVPADNKAYARLVVAAIAIEALESMELAFPTVGPERARAARDAARLLAAESAKAPSRRRRKPA</sequence>
<keyword evidence="7" id="KW-1185">Reference proteome</keyword>
<evidence type="ECO:0000256" key="4">
    <source>
        <dbReference type="SAM" id="Coils"/>
    </source>
</evidence>
<feature type="coiled-coil region" evidence="4">
    <location>
        <begin position="34"/>
        <end position="61"/>
    </location>
</feature>
<name>A0A4R6WY77_9PROT</name>
<evidence type="ECO:0000313" key="7">
    <source>
        <dbReference type="Proteomes" id="UP000295783"/>
    </source>
</evidence>
<dbReference type="RefSeq" id="WP_133611668.1">
    <property type="nucleotide sequence ID" value="NZ_SNYW01000002.1"/>
</dbReference>
<evidence type="ECO:0000259" key="5">
    <source>
        <dbReference type="Pfam" id="PF03976"/>
    </source>
</evidence>
<dbReference type="Pfam" id="PF03976">
    <property type="entry name" value="PPK2"/>
    <property type="match status" value="1"/>
</dbReference>
<evidence type="ECO:0000256" key="2">
    <source>
        <dbReference type="ARBA" id="ARBA00022679"/>
    </source>
</evidence>
<keyword evidence="2 6" id="KW-0808">Transferase</keyword>